<keyword evidence="3 4" id="KW-0408">Iron</keyword>
<evidence type="ECO:0000256" key="2">
    <source>
        <dbReference type="ARBA" id="ARBA00022723"/>
    </source>
</evidence>
<evidence type="ECO:0000256" key="1">
    <source>
        <dbReference type="ARBA" id="ARBA00008056"/>
    </source>
</evidence>
<organism evidence="7">
    <name type="scientific">Selaginella moellendorffii</name>
    <name type="common">Spikemoss</name>
    <dbReference type="NCBI Taxonomy" id="88036"/>
    <lineage>
        <taxon>Eukaryota</taxon>
        <taxon>Viridiplantae</taxon>
        <taxon>Streptophyta</taxon>
        <taxon>Embryophyta</taxon>
        <taxon>Tracheophyta</taxon>
        <taxon>Lycopodiopsida</taxon>
        <taxon>Selaginellales</taxon>
        <taxon>Selaginellaceae</taxon>
        <taxon>Selaginella</taxon>
    </lineage>
</organism>
<dbReference type="Pfam" id="PF14226">
    <property type="entry name" value="DIOX_N"/>
    <property type="match status" value="1"/>
</dbReference>
<comment type="similarity">
    <text evidence="1 4">Belongs to the iron/ascorbate-dependent oxidoreductase family.</text>
</comment>
<gene>
    <name evidence="6" type="ORF">SELMODRAFT_452970</name>
</gene>
<dbReference type="InterPro" id="IPR005123">
    <property type="entry name" value="Oxoglu/Fe-dep_dioxygenase_dom"/>
</dbReference>
<dbReference type="InterPro" id="IPR027443">
    <property type="entry name" value="IPNS-like_sf"/>
</dbReference>
<evidence type="ECO:0000259" key="5">
    <source>
        <dbReference type="PROSITE" id="PS51471"/>
    </source>
</evidence>
<dbReference type="eggNOG" id="KOG0143">
    <property type="taxonomic scope" value="Eukaryota"/>
</dbReference>
<dbReference type="Gramene" id="EFJ36977">
    <property type="protein sequence ID" value="EFJ36977"/>
    <property type="gene ID" value="SELMODRAFT_452970"/>
</dbReference>
<dbReference type="InterPro" id="IPR026992">
    <property type="entry name" value="DIOX_N"/>
</dbReference>
<dbReference type="FunFam" id="2.60.120.330:FF:000079">
    <property type="entry name" value="Protein SRG1"/>
    <property type="match status" value="1"/>
</dbReference>
<accession>D8QSP6</accession>
<dbReference type="AlphaFoldDB" id="D8QSP6"/>
<keyword evidence="4" id="KW-0560">Oxidoreductase</keyword>
<dbReference type="Gene3D" id="2.60.120.330">
    <property type="entry name" value="B-lactam Antibiotic, Isopenicillin N Synthase, Chain"/>
    <property type="match status" value="1"/>
</dbReference>
<evidence type="ECO:0000313" key="7">
    <source>
        <dbReference type="Proteomes" id="UP000001514"/>
    </source>
</evidence>
<keyword evidence="2 4" id="KW-0479">Metal-binding</keyword>
<evidence type="ECO:0000256" key="3">
    <source>
        <dbReference type="ARBA" id="ARBA00023004"/>
    </source>
</evidence>
<dbReference type="EMBL" id="GL377566">
    <property type="protein sequence ID" value="EFJ36977.1"/>
    <property type="molecule type" value="Genomic_DNA"/>
</dbReference>
<dbReference type="InterPro" id="IPR044861">
    <property type="entry name" value="IPNS-like_FE2OG_OXY"/>
</dbReference>
<evidence type="ECO:0000256" key="4">
    <source>
        <dbReference type="RuleBase" id="RU003682"/>
    </source>
</evidence>
<evidence type="ECO:0000313" key="6">
    <source>
        <dbReference type="EMBL" id="EFJ36977.1"/>
    </source>
</evidence>
<dbReference type="KEGG" id="smo:SELMODRAFT_452970"/>
<dbReference type="Pfam" id="PF03171">
    <property type="entry name" value="2OG-FeII_Oxy"/>
    <property type="match status" value="1"/>
</dbReference>
<proteinExistence type="inferred from homology"/>
<dbReference type="PANTHER" id="PTHR47991">
    <property type="entry name" value="OXOGLUTARATE/IRON-DEPENDENT DIOXYGENASE"/>
    <property type="match status" value="1"/>
</dbReference>
<dbReference type="HOGENOM" id="CLU_010119_16_4_1"/>
<reference evidence="6 7" key="1">
    <citation type="journal article" date="2011" name="Science">
        <title>The Selaginella genome identifies genetic changes associated with the evolution of vascular plants.</title>
        <authorList>
            <person name="Banks J.A."/>
            <person name="Nishiyama T."/>
            <person name="Hasebe M."/>
            <person name="Bowman J.L."/>
            <person name="Gribskov M."/>
            <person name="dePamphilis C."/>
            <person name="Albert V.A."/>
            <person name="Aono N."/>
            <person name="Aoyama T."/>
            <person name="Ambrose B.A."/>
            <person name="Ashton N.W."/>
            <person name="Axtell M.J."/>
            <person name="Barker E."/>
            <person name="Barker M.S."/>
            <person name="Bennetzen J.L."/>
            <person name="Bonawitz N.D."/>
            <person name="Chapple C."/>
            <person name="Cheng C."/>
            <person name="Correa L.G."/>
            <person name="Dacre M."/>
            <person name="DeBarry J."/>
            <person name="Dreyer I."/>
            <person name="Elias M."/>
            <person name="Engstrom E.M."/>
            <person name="Estelle M."/>
            <person name="Feng L."/>
            <person name="Finet C."/>
            <person name="Floyd S.K."/>
            <person name="Frommer W.B."/>
            <person name="Fujita T."/>
            <person name="Gramzow L."/>
            <person name="Gutensohn M."/>
            <person name="Harholt J."/>
            <person name="Hattori M."/>
            <person name="Heyl A."/>
            <person name="Hirai T."/>
            <person name="Hiwatashi Y."/>
            <person name="Ishikawa M."/>
            <person name="Iwata M."/>
            <person name="Karol K.G."/>
            <person name="Koehler B."/>
            <person name="Kolukisaoglu U."/>
            <person name="Kubo M."/>
            <person name="Kurata T."/>
            <person name="Lalonde S."/>
            <person name="Li K."/>
            <person name="Li Y."/>
            <person name="Litt A."/>
            <person name="Lyons E."/>
            <person name="Manning G."/>
            <person name="Maruyama T."/>
            <person name="Michael T.P."/>
            <person name="Mikami K."/>
            <person name="Miyazaki S."/>
            <person name="Morinaga S."/>
            <person name="Murata T."/>
            <person name="Mueller-Roeber B."/>
            <person name="Nelson D.R."/>
            <person name="Obara M."/>
            <person name="Oguri Y."/>
            <person name="Olmstead R.G."/>
            <person name="Onodera N."/>
            <person name="Petersen B.L."/>
            <person name="Pils B."/>
            <person name="Prigge M."/>
            <person name="Rensing S.A."/>
            <person name="Riano-Pachon D.M."/>
            <person name="Roberts A.W."/>
            <person name="Sato Y."/>
            <person name="Scheller H.V."/>
            <person name="Schulz B."/>
            <person name="Schulz C."/>
            <person name="Shakirov E.V."/>
            <person name="Shibagaki N."/>
            <person name="Shinohara N."/>
            <person name="Shippen D.E."/>
            <person name="Soerensen I."/>
            <person name="Sotooka R."/>
            <person name="Sugimoto N."/>
            <person name="Sugita M."/>
            <person name="Sumikawa N."/>
            <person name="Tanurdzic M."/>
            <person name="Theissen G."/>
            <person name="Ulvskov P."/>
            <person name="Wakazuki S."/>
            <person name="Weng J.K."/>
            <person name="Willats W.W."/>
            <person name="Wipf D."/>
            <person name="Wolf P.G."/>
            <person name="Yang L."/>
            <person name="Zimmer A.D."/>
            <person name="Zhu Q."/>
            <person name="Mitros T."/>
            <person name="Hellsten U."/>
            <person name="Loque D."/>
            <person name="Otillar R."/>
            <person name="Salamov A."/>
            <person name="Schmutz J."/>
            <person name="Shapiro H."/>
            <person name="Lindquist E."/>
            <person name="Lucas S."/>
            <person name="Rokhsar D."/>
            <person name="Grigoriev I.V."/>
        </authorList>
    </citation>
    <scope>NUCLEOTIDE SEQUENCE [LARGE SCALE GENOMIC DNA]</scope>
</reference>
<dbReference type="GO" id="GO:0046872">
    <property type="term" value="F:metal ion binding"/>
    <property type="evidence" value="ECO:0007669"/>
    <property type="project" value="UniProtKB-KW"/>
</dbReference>
<dbReference type="PROSITE" id="PS51471">
    <property type="entry name" value="FE2OG_OXY"/>
    <property type="match status" value="1"/>
</dbReference>
<protein>
    <submittedName>
        <fullName evidence="6">2-oxoglutarate-iron(II)-dependent oxygenase</fullName>
    </submittedName>
</protein>
<sequence>MAAGWNKLDGAKALVDSGIDGVPDFYVKPLDQRLSPQDLELHAGEQEDEVPVIDVSPLLDSKPTSSDRSKEDVIAELLDASERWGFFQVINHGIGSDLTRRMLAVAHEFFQLPLAEKMVFYSTDIDAAVRYGTSFNPLKDVFLDWQDNLLHRFLPERRDQPHPWPTKPSAYELIAGEFVDQAKFLARHLLRALSEGLGLGPDYLEGEFGEHNVALRLNYYPPCPSPELAIGLSSHSDVGGLTILLQDSDIVGLQVKVQEKWKTVRSVPGALVINIGDQLQQIYSNGKLKSVEHRAIVNADKARVSVGLFYDPASDVRVSPIPKFVDTEHPAAYNPCVFREYLKNLYSKNLVGKELLESQRK</sequence>
<dbReference type="InterPro" id="IPR050295">
    <property type="entry name" value="Plant_2OG-oxidoreductases"/>
</dbReference>
<keyword evidence="7" id="KW-1185">Reference proteome</keyword>
<dbReference type="GO" id="GO:0016491">
    <property type="term" value="F:oxidoreductase activity"/>
    <property type="evidence" value="ECO:0007669"/>
    <property type="project" value="UniProtKB-KW"/>
</dbReference>
<dbReference type="InParanoid" id="D8QSP6"/>
<dbReference type="SUPFAM" id="SSF51197">
    <property type="entry name" value="Clavaminate synthase-like"/>
    <property type="match status" value="1"/>
</dbReference>
<dbReference type="OMA" id="VISTYCK"/>
<name>D8QSP6_SELML</name>
<dbReference type="Proteomes" id="UP000001514">
    <property type="component" value="Unassembled WGS sequence"/>
</dbReference>
<feature type="domain" description="Fe2OG dioxygenase" evidence="5">
    <location>
        <begin position="210"/>
        <end position="312"/>
    </location>
</feature>